<dbReference type="Pfam" id="PF10551">
    <property type="entry name" value="MULE"/>
    <property type="match status" value="1"/>
</dbReference>
<reference evidence="2" key="1">
    <citation type="journal article" date="2020" name="bioRxiv">
        <title>Chromosome-level reference genome of the European wasp spider Argiope bruennichi: a resource for studies on range expansion and evolutionary adaptation.</title>
        <authorList>
            <person name="Sheffer M.M."/>
            <person name="Hoppe A."/>
            <person name="Krehenwinkel H."/>
            <person name="Uhl G."/>
            <person name="Kuss A.W."/>
            <person name="Jensen L."/>
            <person name="Jensen C."/>
            <person name="Gillespie R.G."/>
            <person name="Hoff K.J."/>
            <person name="Prost S."/>
        </authorList>
    </citation>
    <scope>NUCLEOTIDE SEQUENCE</scope>
</reference>
<dbReference type="EMBL" id="JABXBU010000030">
    <property type="protein sequence ID" value="KAF8785819.1"/>
    <property type="molecule type" value="Genomic_DNA"/>
</dbReference>
<reference evidence="2" key="2">
    <citation type="submission" date="2020-06" db="EMBL/GenBank/DDBJ databases">
        <authorList>
            <person name="Sheffer M."/>
        </authorList>
    </citation>
    <scope>NUCLEOTIDE SEQUENCE</scope>
</reference>
<proteinExistence type="predicted"/>
<keyword evidence="3" id="KW-1185">Reference proteome</keyword>
<accession>A0A8T0F8S0</accession>
<evidence type="ECO:0000259" key="1">
    <source>
        <dbReference type="Pfam" id="PF10551"/>
    </source>
</evidence>
<feature type="domain" description="MULE transposase" evidence="1">
    <location>
        <begin position="51"/>
        <end position="144"/>
    </location>
</feature>
<evidence type="ECO:0000313" key="2">
    <source>
        <dbReference type="EMBL" id="KAF8785819.1"/>
    </source>
</evidence>
<protein>
    <recommendedName>
        <fullName evidence="1">MULE transposase domain-containing protein</fullName>
    </recommendedName>
</protein>
<evidence type="ECO:0000313" key="3">
    <source>
        <dbReference type="Proteomes" id="UP000807504"/>
    </source>
</evidence>
<dbReference type="Proteomes" id="UP000807504">
    <property type="component" value="Unassembled WGS sequence"/>
</dbReference>
<sequence length="387" mass="43730">MIANDYNPILVYKPMGESLSDFPQIGTEEILPDFATEAQMKLLELYGGKCIILDSTHGANQYGFQLTTILVNEDNHEGQPVATLFSTRVACETFEPFFKAIKLKLKEDFKTKLILTDDTNSFCNAWTSIFQNDAKHILCAWHLKYEETGETIMKRLDKSIHVVLKAVTKKLLERIISIQRGKLTDRVSLVRKRHLVAQNLDEKIYSVYKVKEHQWTVAKVEASSIFTYDINIEVNFFTKTDAASICSNADDVNEGELAIAINEHKELQSFGKSAIVNQLQRIDISAQKASLVLRLQNISNQIQALEALEDLNGAAELNKTLEIYLQTISSKRSLPSISDEVKNTPINKNMLVTKKILGFVQAITVPLIKIFPEDRGQREMSIIHIPS</sequence>
<name>A0A8T0F8S0_ARGBR</name>
<organism evidence="2 3">
    <name type="scientific">Argiope bruennichi</name>
    <name type="common">Wasp spider</name>
    <name type="synonym">Aranea bruennichi</name>
    <dbReference type="NCBI Taxonomy" id="94029"/>
    <lineage>
        <taxon>Eukaryota</taxon>
        <taxon>Metazoa</taxon>
        <taxon>Ecdysozoa</taxon>
        <taxon>Arthropoda</taxon>
        <taxon>Chelicerata</taxon>
        <taxon>Arachnida</taxon>
        <taxon>Araneae</taxon>
        <taxon>Araneomorphae</taxon>
        <taxon>Entelegynae</taxon>
        <taxon>Araneoidea</taxon>
        <taxon>Araneidae</taxon>
        <taxon>Argiope</taxon>
    </lineage>
</organism>
<dbReference type="InterPro" id="IPR018289">
    <property type="entry name" value="MULE_transposase_dom"/>
</dbReference>
<dbReference type="AlphaFoldDB" id="A0A8T0F8S0"/>
<comment type="caution">
    <text evidence="2">The sequence shown here is derived from an EMBL/GenBank/DDBJ whole genome shotgun (WGS) entry which is preliminary data.</text>
</comment>
<gene>
    <name evidence="2" type="ORF">HNY73_011322</name>
</gene>